<comment type="caution">
    <text evidence="1">The sequence shown here is derived from an EMBL/GenBank/DDBJ whole genome shotgun (WGS) entry which is preliminary data.</text>
</comment>
<sequence length="224" mass="25154">MQRWLDHEVEVMVKVHEVRHEYEKQSQVRAVLAEELAVLRQVDEFAIKGVSPPRGKNGFSRVPSLSPEARTSRISSLESMLSISSNSLVFIASQLSEAEEMERAFANRGLETNHLRSMADCKNLLQYAFNSLAVARCQSWEKDIEMKEMEEQLQELVGLLRQSELRRKKVEKELKGDSHNSLKHVADDMSAPSSPSSVPVPKQLKYTAGIANGSVRESAAAFVD</sequence>
<gene>
    <name evidence="1" type="ORF">L1987_51557</name>
</gene>
<protein>
    <submittedName>
        <fullName evidence="1">Uncharacterized protein</fullName>
    </submittedName>
</protein>
<evidence type="ECO:0000313" key="2">
    <source>
        <dbReference type="Proteomes" id="UP001056120"/>
    </source>
</evidence>
<organism evidence="1 2">
    <name type="scientific">Smallanthus sonchifolius</name>
    <dbReference type="NCBI Taxonomy" id="185202"/>
    <lineage>
        <taxon>Eukaryota</taxon>
        <taxon>Viridiplantae</taxon>
        <taxon>Streptophyta</taxon>
        <taxon>Embryophyta</taxon>
        <taxon>Tracheophyta</taxon>
        <taxon>Spermatophyta</taxon>
        <taxon>Magnoliopsida</taxon>
        <taxon>eudicotyledons</taxon>
        <taxon>Gunneridae</taxon>
        <taxon>Pentapetalae</taxon>
        <taxon>asterids</taxon>
        <taxon>campanulids</taxon>
        <taxon>Asterales</taxon>
        <taxon>Asteraceae</taxon>
        <taxon>Asteroideae</taxon>
        <taxon>Heliantheae alliance</taxon>
        <taxon>Millerieae</taxon>
        <taxon>Smallanthus</taxon>
    </lineage>
</organism>
<evidence type="ECO:0000313" key="1">
    <source>
        <dbReference type="EMBL" id="KAI3761149.1"/>
    </source>
</evidence>
<dbReference type="EMBL" id="CM042034">
    <property type="protein sequence ID" value="KAI3761149.1"/>
    <property type="molecule type" value="Genomic_DNA"/>
</dbReference>
<accession>A0ACB9EQM8</accession>
<name>A0ACB9EQM8_9ASTR</name>
<reference evidence="1 2" key="2">
    <citation type="journal article" date="2022" name="Mol. Ecol. Resour.">
        <title>The genomes of chicory, endive, great burdock and yacon provide insights into Asteraceae paleo-polyploidization history and plant inulin production.</title>
        <authorList>
            <person name="Fan W."/>
            <person name="Wang S."/>
            <person name="Wang H."/>
            <person name="Wang A."/>
            <person name="Jiang F."/>
            <person name="Liu H."/>
            <person name="Zhao H."/>
            <person name="Xu D."/>
            <person name="Zhang Y."/>
        </authorList>
    </citation>
    <scope>NUCLEOTIDE SEQUENCE [LARGE SCALE GENOMIC DNA]</scope>
    <source>
        <strain evidence="2">cv. Yunnan</strain>
        <tissue evidence="1">Leaves</tissue>
    </source>
</reference>
<reference evidence="2" key="1">
    <citation type="journal article" date="2022" name="Mol. Ecol. Resour.">
        <title>The genomes of chicory, endive, great burdock and yacon provide insights into Asteraceae palaeo-polyploidization history and plant inulin production.</title>
        <authorList>
            <person name="Fan W."/>
            <person name="Wang S."/>
            <person name="Wang H."/>
            <person name="Wang A."/>
            <person name="Jiang F."/>
            <person name="Liu H."/>
            <person name="Zhao H."/>
            <person name="Xu D."/>
            <person name="Zhang Y."/>
        </authorList>
    </citation>
    <scope>NUCLEOTIDE SEQUENCE [LARGE SCALE GENOMIC DNA]</scope>
    <source>
        <strain evidence="2">cv. Yunnan</strain>
    </source>
</reference>
<dbReference type="Proteomes" id="UP001056120">
    <property type="component" value="Linkage Group LG17"/>
</dbReference>
<keyword evidence="2" id="KW-1185">Reference proteome</keyword>
<proteinExistence type="predicted"/>